<evidence type="ECO:0000256" key="3">
    <source>
        <dbReference type="ARBA" id="ARBA00022630"/>
    </source>
</evidence>
<evidence type="ECO:0000256" key="5">
    <source>
        <dbReference type="ARBA" id="ARBA00022982"/>
    </source>
</evidence>
<comment type="subunit">
    <text evidence="6">The complex is composed of six subunits: RnfA, RnfB, RnfC, RnfD, RnfE and RnfG.</text>
</comment>
<keyword evidence="6" id="KW-1003">Cell membrane</keyword>
<evidence type="ECO:0000256" key="2">
    <source>
        <dbReference type="ARBA" id="ARBA00022553"/>
    </source>
</evidence>
<keyword evidence="6" id="KW-1278">Translocase</keyword>
<dbReference type="PANTHER" id="PTHR36118:SF1">
    <property type="entry name" value="ION-TRANSLOCATING OXIDOREDUCTASE COMPLEX SUBUNIT G"/>
    <property type="match status" value="1"/>
</dbReference>
<dbReference type="InterPro" id="IPR007329">
    <property type="entry name" value="FMN-bd"/>
</dbReference>
<dbReference type="AlphaFoldDB" id="A0A0H4J2R2"/>
<keyword evidence="3 6" id="KW-0285">Flavoprotein</keyword>
<proteinExistence type="inferred from homology"/>
<keyword evidence="6" id="KW-0812">Transmembrane</keyword>
<dbReference type="Pfam" id="PF04205">
    <property type="entry name" value="FMN_bind"/>
    <property type="match status" value="1"/>
</dbReference>
<reference evidence="8 9" key="1">
    <citation type="submission" date="2015-03" db="EMBL/GenBank/DDBJ databases">
        <title>Comparative analysis of the OM43 clade including a novel species from Red Sea uncovers genomic and metabolic diversity among marine methylotrophs.</title>
        <authorList>
            <person name="Jimenez-Infante F."/>
            <person name="Ngugi D.K."/>
            <person name="Vinu M."/>
            <person name="Alam I."/>
            <person name="Kamau A."/>
            <person name="Blom J."/>
            <person name="Bajic V.B."/>
            <person name="Stingl U."/>
        </authorList>
    </citation>
    <scope>NUCLEOTIDE SEQUENCE [LARGE SCALE GENOMIC DNA]</scope>
    <source>
        <strain evidence="8 9">MBRSH7</strain>
    </source>
</reference>
<comment type="subcellular location">
    <subcellularLocation>
        <location evidence="6">Cell inner membrane</location>
        <topology evidence="6">Single-pass membrane protein</topology>
    </subcellularLocation>
</comment>
<dbReference type="GO" id="GO:0005886">
    <property type="term" value="C:plasma membrane"/>
    <property type="evidence" value="ECO:0007669"/>
    <property type="project" value="UniProtKB-SubCell"/>
</dbReference>
<evidence type="ECO:0000313" key="9">
    <source>
        <dbReference type="Proteomes" id="UP000066549"/>
    </source>
</evidence>
<dbReference type="Proteomes" id="UP000066549">
    <property type="component" value="Chromosome"/>
</dbReference>
<protein>
    <recommendedName>
        <fullName evidence="6">Ion-translocating oxidoreductase complex subunit G</fullName>
        <ecNumber evidence="6">7.-.-.-</ecNumber>
    </recommendedName>
    <alternativeName>
        <fullName evidence="6">Rnf electron transport complex subunit G</fullName>
    </alternativeName>
</protein>
<dbReference type="GO" id="GO:0009055">
    <property type="term" value="F:electron transfer activity"/>
    <property type="evidence" value="ECO:0007669"/>
    <property type="project" value="InterPro"/>
</dbReference>
<dbReference type="PANTHER" id="PTHR36118">
    <property type="entry name" value="ION-TRANSLOCATING OXIDOREDUCTASE COMPLEX SUBUNIT G"/>
    <property type="match status" value="1"/>
</dbReference>
<dbReference type="EC" id="7.-.-.-" evidence="6"/>
<evidence type="ECO:0000256" key="6">
    <source>
        <dbReference type="HAMAP-Rule" id="MF_00479"/>
    </source>
</evidence>
<organism evidence="8 9">
    <name type="scientific">Methylophilales bacterium MBRS-H7</name>
    <dbReference type="NCBI Taxonomy" id="1623450"/>
    <lineage>
        <taxon>Bacteria</taxon>
        <taxon>Pseudomonadati</taxon>
        <taxon>Pseudomonadota</taxon>
        <taxon>Betaproteobacteria</taxon>
        <taxon>Nitrosomonadales</taxon>
        <taxon>OM43 clade</taxon>
    </lineage>
</organism>
<keyword evidence="9" id="KW-1185">Reference proteome</keyword>
<dbReference type="GO" id="GO:0010181">
    <property type="term" value="F:FMN binding"/>
    <property type="evidence" value="ECO:0007669"/>
    <property type="project" value="InterPro"/>
</dbReference>
<dbReference type="NCBIfam" id="NF002519">
    <property type="entry name" value="PRK01908.1"/>
    <property type="match status" value="1"/>
</dbReference>
<keyword evidence="5 6" id="KW-0249">Electron transport</keyword>
<keyword evidence="4 6" id="KW-0288">FMN</keyword>
<evidence type="ECO:0000259" key="7">
    <source>
        <dbReference type="SMART" id="SM00900"/>
    </source>
</evidence>
<accession>A0A0H4J2R2</accession>
<keyword evidence="6" id="KW-1133">Transmembrane helix</keyword>
<dbReference type="OrthoDB" id="9784165at2"/>
<dbReference type="PIRSF" id="PIRSF006091">
    <property type="entry name" value="E_trnsport_RnfG"/>
    <property type="match status" value="1"/>
</dbReference>
<comment type="cofactor">
    <cofactor evidence="6">
        <name>FMN</name>
        <dbReference type="ChEBI" id="CHEBI:58210"/>
    </cofactor>
</comment>
<evidence type="ECO:0000256" key="1">
    <source>
        <dbReference type="ARBA" id="ARBA00022448"/>
    </source>
</evidence>
<name>A0A0H4J2R2_9PROT</name>
<dbReference type="SMART" id="SM00900">
    <property type="entry name" value="FMN_bind"/>
    <property type="match status" value="1"/>
</dbReference>
<evidence type="ECO:0000256" key="4">
    <source>
        <dbReference type="ARBA" id="ARBA00022643"/>
    </source>
</evidence>
<keyword evidence="2 6" id="KW-0597">Phosphoprotein</keyword>
<comment type="function">
    <text evidence="6">Part of a membrane-bound complex that couples electron transfer with translocation of ions across the membrane.</text>
</comment>
<sequence length="204" mass="23101">MNEYKIILKTISIISLLGLVFAVSLSITFEKSNPLIEQNKIEFKTKLLNEILDGLDYDNDLIDSYISIKPNELLKNKTETNAYLAKKNNILQAVLIESIAPDGYSGDITILTAINSNDEIIGSRIIDHKETPGLGDYIDQKKSTWIFNFNGMSLSNRADLDWRVKKDQGTFDYKAGATITPRAVIKSVKNTLIFYKENRELFND</sequence>
<feature type="domain" description="FMN-binding" evidence="7">
    <location>
        <begin position="103"/>
        <end position="195"/>
    </location>
</feature>
<keyword evidence="1 6" id="KW-0813">Transport</keyword>
<gene>
    <name evidence="6" type="primary">rnfG</name>
    <name evidence="8" type="ORF">VI33_04910</name>
</gene>
<dbReference type="EMBL" id="CP011002">
    <property type="protein sequence ID" value="AKO66048.1"/>
    <property type="molecule type" value="Genomic_DNA"/>
</dbReference>
<feature type="modified residue" description="FMN phosphoryl threonine" evidence="6">
    <location>
        <position position="178"/>
    </location>
</feature>
<keyword evidence="6" id="KW-0997">Cell inner membrane</keyword>
<dbReference type="NCBIfam" id="TIGR01947">
    <property type="entry name" value="rnfG"/>
    <property type="match status" value="1"/>
</dbReference>
<dbReference type="HAMAP" id="MF_00479">
    <property type="entry name" value="RsxG_RnfG"/>
    <property type="match status" value="1"/>
</dbReference>
<dbReference type="GO" id="GO:0022900">
    <property type="term" value="P:electron transport chain"/>
    <property type="evidence" value="ECO:0007669"/>
    <property type="project" value="UniProtKB-UniRule"/>
</dbReference>
<dbReference type="PATRIC" id="fig|1623450.3.peg.980"/>
<dbReference type="InterPro" id="IPR010209">
    <property type="entry name" value="Ion_transpt_RnfG/RsxG"/>
</dbReference>
<keyword evidence="6" id="KW-0472">Membrane</keyword>
<evidence type="ECO:0000313" key="8">
    <source>
        <dbReference type="EMBL" id="AKO66048.1"/>
    </source>
</evidence>
<comment type="similarity">
    <text evidence="6">Belongs to the RnfG family.</text>
</comment>